<dbReference type="SMART" id="SM00409">
    <property type="entry name" value="IG"/>
    <property type="match status" value="1"/>
</dbReference>
<evidence type="ECO:0000313" key="11">
    <source>
        <dbReference type="EMBL" id="AGW83414.1"/>
    </source>
</evidence>
<name>U3PY95_MIIMI</name>
<keyword evidence="4" id="KW-0391">Immunity</keyword>
<feature type="signal peptide" evidence="9">
    <location>
        <begin position="1"/>
        <end position="25"/>
    </location>
</feature>
<protein>
    <submittedName>
        <fullName evidence="11">Novel immune-type receptor 2</fullName>
    </submittedName>
</protein>
<dbReference type="InterPro" id="IPR036179">
    <property type="entry name" value="Ig-like_dom_sf"/>
</dbReference>
<evidence type="ECO:0000256" key="2">
    <source>
        <dbReference type="ARBA" id="ARBA00022475"/>
    </source>
</evidence>
<proteinExistence type="predicted"/>
<reference evidence="11" key="1">
    <citation type="submission" date="2013-06" db="EMBL/GenBank/DDBJ databases">
        <authorList>
            <person name="Xu T.J."/>
            <person name="W R.X."/>
            <person name="M F.Q."/>
        </authorList>
    </citation>
    <scope>NUCLEOTIDE SEQUENCE</scope>
</reference>
<evidence type="ECO:0000256" key="4">
    <source>
        <dbReference type="ARBA" id="ARBA00022859"/>
    </source>
</evidence>
<dbReference type="InterPro" id="IPR052051">
    <property type="entry name" value="TCR_complex_component"/>
</dbReference>
<dbReference type="SUPFAM" id="SSF48726">
    <property type="entry name" value="Immunoglobulin"/>
    <property type="match status" value="1"/>
</dbReference>
<evidence type="ECO:0000256" key="3">
    <source>
        <dbReference type="ARBA" id="ARBA00022729"/>
    </source>
</evidence>
<dbReference type="PANTHER" id="PTHR19433">
    <property type="entry name" value="T-CELL RECEPTOR ALPHA CHAIN V REGION-RELATED"/>
    <property type="match status" value="1"/>
</dbReference>
<dbReference type="AlphaFoldDB" id="U3PY95"/>
<evidence type="ECO:0000256" key="9">
    <source>
        <dbReference type="SAM" id="SignalP"/>
    </source>
</evidence>
<evidence type="ECO:0000256" key="7">
    <source>
        <dbReference type="ARBA" id="ARBA00023180"/>
    </source>
</evidence>
<accession>U3PY95</accession>
<dbReference type="GO" id="GO:0002376">
    <property type="term" value="P:immune system process"/>
    <property type="evidence" value="ECO:0007669"/>
    <property type="project" value="UniProtKB-KW"/>
</dbReference>
<feature type="transmembrane region" description="Helical" evidence="8">
    <location>
        <begin position="152"/>
        <end position="174"/>
    </location>
</feature>
<feature type="chain" id="PRO_5004647707" evidence="9">
    <location>
        <begin position="26"/>
        <end position="239"/>
    </location>
</feature>
<dbReference type="InterPro" id="IPR013106">
    <property type="entry name" value="Ig_V-set"/>
</dbReference>
<dbReference type="InterPro" id="IPR013783">
    <property type="entry name" value="Ig-like_fold"/>
</dbReference>
<dbReference type="PANTHER" id="PTHR19433:SF111">
    <property type="entry name" value="T CELL RECEPTOR ALPHA VARIABLE 4"/>
    <property type="match status" value="1"/>
</dbReference>
<evidence type="ECO:0000259" key="10">
    <source>
        <dbReference type="SMART" id="SM00409"/>
    </source>
</evidence>
<keyword evidence="2" id="KW-1003">Cell membrane</keyword>
<evidence type="ECO:0000256" key="5">
    <source>
        <dbReference type="ARBA" id="ARBA00023136"/>
    </source>
</evidence>
<keyword evidence="8" id="KW-1133">Transmembrane helix</keyword>
<dbReference type="Pfam" id="PF07686">
    <property type="entry name" value="V-set"/>
    <property type="match status" value="1"/>
</dbReference>
<dbReference type="EMBL" id="KF264459">
    <property type="protein sequence ID" value="AGW83414.1"/>
    <property type="molecule type" value="Genomic_DNA"/>
</dbReference>
<keyword evidence="11" id="KW-0675">Receptor</keyword>
<comment type="subcellular location">
    <subcellularLocation>
        <location evidence="1">Cell membrane</location>
    </subcellularLocation>
</comment>
<keyword evidence="7" id="KW-0325">Glycoprotein</keyword>
<evidence type="ECO:0000256" key="8">
    <source>
        <dbReference type="SAM" id="Phobius"/>
    </source>
</evidence>
<keyword evidence="5 8" id="KW-0472">Membrane</keyword>
<dbReference type="GO" id="GO:0009617">
    <property type="term" value="P:response to bacterium"/>
    <property type="evidence" value="ECO:0007669"/>
    <property type="project" value="TreeGrafter"/>
</dbReference>
<evidence type="ECO:0000256" key="6">
    <source>
        <dbReference type="ARBA" id="ARBA00023157"/>
    </source>
</evidence>
<keyword evidence="6" id="KW-1015">Disulfide bond</keyword>
<organism evidence="11">
    <name type="scientific">Miichthys miiuy</name>
    <name type="common">Mi-iuy croaker</name>
    <name type="synonym">Sciaena miiuy</name>
    <dbReference type="NCBI Taxonomy" id="240162"/>
    <lineage>
        <taxon>Eukaryota</taxon>
        <taxon>Metazoa</taxon>
        <taxon>Chordata</taxon>
        <taxon>Craniata</taxon>
        <taxon>Vertebrata</taxon>
        <taxon>Euteleostomi</taxon>
        <taxon>Actinopterygii</taxon>
        <taxon>Neopterygii</taxon>
        <taxon>Teleostei</taxon>
        <taxon>Neoteleostei</taxon>
        <taxon>Acanthomorphata</taxon>
        <taxon>Eupercaria</taxon>
        <taxon>Sciaenidae</taxon>
        <taxon>Miichthys</taxon>
    </lineage>
</organism>
<dbReference type="GO" id="GO:0005886">
    <property type="term" value="C:plasma membrane"/>
    <property type="evidence" value="ECO:0007669"/>
    <property type="project" value="UniProtKB-SubCell"/>
</dbReference>
<gene>
    <name evidence="11" type="primary">NITR2</name>
</gene>
<keyword evidence="3 9" id="KW-0732">Signal</keyword>
<dbReference type="InterPro" id="IPR003599">
    <property type="entry name" value="Ig_sub"/>
</dbReference>
<feature type="domain" description="Immunoglobulin" evidence="10">
    <location>
        <begin position="25"/>
        <end position="128"/>
    </location>
</feature>
<evidence type="ECO:0000256" key="1">
    <source>
        <dbReference type="ARBA" id="ARBA00004236"/>
    </source>
</evidence>
<sequence length="239" mass="27142">MKNFILMTALSLCSFGQIFISYSESQTVEVQPGENVTLLSKNISKYEAVTFWFRLDNRTKANCISVMINFDKVEYCKTFQSGRFQMGTNVSTVFLNIQKVDLSDSGLYFCAFYIKGRPSFNVIQLNVKGSNEPHDGSHMDSKIIGECDRATALMGETLGSLIVFLLVVIVVLVVKNRKLQRAASEEQEPQQDENLVSGDLKDADLSLCAETIRRRRRPESEREVETRVIYVASRQTHWN</sequence>
<dbReference type="Gene3D" id="2.60.40.10">
    <property type="entry name" value="Immunoglobulins"/>
    <property type="match status" value="1"/>
</dbReference>
<keyword evidence="8" id="KW-0812">Transmembrane</keyword>